<feature type="binding site" evidence="9 11">
    <location>
        <begin position="109"/>
        <end position="111"/>
    </location>
    <ligand>
        <name>substrate</name>
    </ligand>
</feature>
<dbReference type="NCBIfam" id="TIGR01035">
    <property type="entry name" value="hemA"/>
    <property type="match status" value="1"/>
</dbReference>
<dbReference type="GeneID" id="94580855"/>
<organism evidence="18 19">
    <name type="scientific">Neisseria dentiae</name>
    <dbReference type="NCBI Taxonomy" id="194197"/>
    <lineage>
        <taxon>Bacteria</taxon>
        <taxon>Pseudomonadati</taxon>
        <taxon>Pseudomonadota</taxon>
        <taxon>Betaproteobacteria</taxon>
        <taxon>Neisseriales</taxon>
        <taxon>Neisseriaceae</taxon>
        <taxon>Neisseria</taxon>
    </lineage>
</organism>
<proteinExistence type="inferred from homology"/>
<dbReference type="PANTHER" id="PTHR43013">
    <property type="entry name" value="GLUTAMYL-TRNA REDUCTASE"/>
    <property type="match status" value="1"/>
</dbReference>
<feature type="binding site" evidence="9 11">
    <location>
        <position position="115"/>
    </location>
    <ligand>
        <name>substrate</name>
    </ligand>
</feature>
<dbReference type="OrthoDB" id="110209at2"/>
<evidence type="ECO:0000256" key="5">
    <source>
        <dbReference type="ARBA" id="ARBA00023002"/>
    </source>
</evidence>
<dbReference type="InterPro" id="IPR006151">
    <property type="entry name" value="Shikm_DH/Glu-tRNA_Rdtase"/>
</dbReference>
<dbReference type="InterPro" id="IPR015896">
    <property type="entry name" value="4pyrrol_synth_GluRdtase_dimer"/>
</dbReference>
<evidence type="ECO:0000256" key="11">
    <source>
        <dbReference type="PIRSR" id="PIRSR000445-2"/>
    </source>
</evidence>
<dbReference type="InterPro" id="IPR018214">
    <property type="entry name" value="GluRdtase_CS"/>
</dbReference>
<dbReference type="CDD" id="cd05213">
    <property type="entry name" value="NAD_bind_Glutamyl_tRNA_reduct"/>
    <property type="match status" value="1"/>
</dbReference>
<evidence type="ECO:0000256" key="2">
    <source>
        <dbReference type="ARBA" id="ARBA00005916"/>
    </source>
</evidence>
<keyword evidence="6 9" id="KW-0627">Porphyrin biosynthesis</keyword>
<comment type="subunit">
    <text evidence="9">Homodimer.</text>
</comment>
<dbReference type="SUPFAM" id="SSF69075">
    <property type="entry name" value="Glutamyl tRNA-reductase dimerization domain"/>
    <property type="match status" value="1"/>
</dbReference>
<dbReference type="UniPathway" id="UPA00251">
    <property type="reaction ID" value="UER00316"/>
</dbReference>
<keyword evidence="19" id="KW-1185">Reference proteome</keyword>
<comment type="catalytic activity">
    <reaction evidence="7 9 14">
        <text>(S)-4-amino-5-oxopentanoate + tRNA(Glu) + NADP(+) = L-glutamyl-tRNA(Glu) + NADPH + H(+)</text>
        <dbReference type="Rhea" id="RHEA:12344"/>
        <dbReference type="Rhea" id="RHEA-COMP:9663"/>
        <dbReference type="Rhea" id="RHEA-COMP:9680"/>
        <dbReference type="ChEBI" id="CHEBI:15378"/>
        <dbReference type="ChEBI" id="CHEBI:57501"/>
        <dbReference type="ChEBI" id="CHEBI:57783"/>
        <dbReference type="ChEBI" id="CHEBI:58349"/>
        <dbReference type="ChEBI" id="CHEBI:78442"/>
        <dbReference type="ChEBI" id="CHEBI:78520"/>
        <dbReference type="EC" id="1.2.1.70"/>
    </reaction>
</comment>
<feature type="active site" description="Nucleophile" evidence="9 10">
    <location>
        <position position="50"/>
    </location>
</feature>
<comment type="similarity">
    <text evidence="2 9 14">Belongs to the glutamyl-tRNA reductase family.</text>
</comment>
<evidence type="ECO:0000256" key="8">
    <source>
        <dbReference type="ARBA" id="ARBA00068659"/>
    </source>
</evidence>
<feature type="domain" description="Quinate/shikimate 5-dehydrogenase/glutamyl-tRNA reductase" evidence="16">
    <location>
        <begin position="167"/>
        <end position="303"/>
    </location>
</feature>
<dbReference type="SUPFAM" id="SSF51735">
    <property type="entry name" value="NAD(P)-binding Rossmann-fold domains"/>
    <property type="match status" value="1"/>
</dbReference>
<comment type="pathway">
    <text evidence="1 9 14">Porphyrin-containing compound metabolism; protoporphyrin-IX biosynthesis; 5-aminolevulinate from L-glutamyl-tRNA(Glu): step 1/2.</text>
</comment>
<evidence type="ECO:0000256" key="9">
    <source>
        <dbReference type="HAMAP-Rule" id="MF_00087"/>
    </source>
</evidence>
<protein>
    <recommendedName>
        <fullName evidence="8 9">Glutamyl-tRNA reductase</fullName>
        <shortName evidence="9">GluTR</shortName>
        <ecNumber evidence="3 9">1.2.1.70</ecNumber>
    </recommendedName>
</protein>
<comment type="miscellaneous">
    <text evidence="9">During catalysis, the active site Cys acts as a nucleophile attacking the alpha-carbonyl group of tRNA-bound glutamate with the formation of a thioester intermediate between enzyme and glutamate, and the concomitant release of tRNA(Glu). The thioester intermediate is finally reduced by direct hydride transfer from NADPH, to form the product GSA.</text>
</comment>
<dbReference type="InterPro" id="IPR036343">
    <property type="entry name" value="GluRdtase_N_sf"/>
</dbReference>
<dbReference type="FunFam" id="3.40.50.720:FF:000031">
    <property type="entry name" value="Glutamyl-tRNA reductase"/>
    <property type="match status" value="1"/>
</dbReference>
<dbReference type="InterPro" id="IPR036453">
    <property type="entry name" value="GluRdtase_dimer_dom_sf"/>
</dbReference>
<comment type="caution">
    <text evidence="18">The sequence shown here is derived from an EMBL/GenBank/DDBJ whole genome shotgun (WGS) entry which is preliminary data.</text>
</comment>
<comment type="function">
    <text evidence="9">Catalyzes the NADPH-dependent reduction of glutamyl-tRNA(Glu) to glutamate 1-semialdehyde (GSA).</text>
</comment>
<dbReference type="Pfam" id="PF01488">
    <property type="entry name" value="Shikimate_DH"/>
    <property type="match status" value="1"/>
</dbReference>
<evidence type="ECO:0000256" key="12">
    <source>
        <dbReference type="PIRSR" id="PIRSR000445-3"/>
    </source>
</evidence>
<dbReference type="FunFam" id="3.30.460.30:FF:000001">
    <property type="entry name" value="Glutamyl-tRNA reductase"/>
    <property type="match status" value="1"/>
</dbReference>
<dbReference type="GO" id="GO:0050661">
    <property type="term" value="F:NADP binding"/>
    <property type="evidence" value="ECO:0007669"/>
    <property type="project" value="InterPro"/>
</dbReference>
<feature type="site" description="Important for activity" evidence="9 13">
    <location>
        <position position="94"/>
    </location>
</feature>
<evidence type="ECO:0000313" key="18">
    <source>
        <dbReference type="EMBL" id="OSI15520.1"/>
    </source>
</evidence>
<evidence type="ECO:0000259" key="15">
    <source>
        <dbReference type="Pfam" id="PF00745"/>
    </source>
</evidence>
<dbReference type="Pfam" id="PF05201">
    <property type="entry name" value="GlutR_N"/>
    <property type="match status" value="1"/>
</dbReference>
<dbReference type="EC" id="1.2.1.70" evidence="3 9"/>
<sequence>MQLTAVGLNHQTAPLSIREKLAFAAAGLPDALRALAADAAVKEAVILSTCNRTELYCVGDAEHIVRWLADYHRLDIEEIRPYLYTLGCSDTIRHAFRVACGLDSMVLGEPQILGQIKDAVRVAQEQQTVDTWLNALFQKTFAVAKEVRTGTAVGENSVSMAAASVKMAEQIFPSVGDLNVLFIGAGEMIELVATYFAAKTPRLITVANRTLPRAQELCEKLGVNAEPRLLAELPEILHEYDVVVSSTASQLPIVGKGMVERALKQRHHMPVFMLDLAVPRDIEAEVEDLNDIYLYTVDDIANIVQTGQQARQKAAAEAEMMVEQKVAEFVEWQRSRQSVPLIRALRDEGERARRQVLENAMKQLAKGTAPEEVLERLSVQLTNKLLHSPTRTLNKAGSQNQNLVDAVAQIYDLEHPNNGL</sequence>
<feature type="binding site" evidence="9 11">
    <location>
        <begin position="49"/>
        <end position="52"/>
    </location>
    <ligand>
        <name>substrate</name>
    </ligand>
</feature>
<evidence type="ECO:0000256" key="7">
    <source>
        <dbReference type="ARBA" id="ARBA00047464"/>
    </source>
</evidence>
<evidence type="ECO:0000313" key="19">
    <source>
        <dbReference type="Proteomes" id="UP000193118"/>
    </source>
</evidence>
<evidence type="ECO:0000259" key="16">
    <source>
        <dbReference type="Pfam" id="PF01488"/>
    </source>
</evidence>
<dbReference type="HAMAP" id="MF_00087">
    <property type="entry name" value="Glu_tRNA_reductase"/>
    <property type="match status" value="1"/>
</dbReference>
<evidence type="ECO:0000256" key="3">
    <source>
        <dbReference type="ARBA" id="ARBA00012970"/>
    </source>
</evidence>
<reference evidence="19" key="1">
    <citation type="submission" date="2017-01" db="EMBL/GenBank/DDBJ databases">
        <authorList>
            <person name="Wolfgang W.J."/>
            <person name="Cole J."/>
            <person name="Wroblewski D."/>
            <person name="Mcginnis J."/>
            <person name="Musser K.A."/>
        </authorList>
    </citation>
    <scope>NUCLEOTIDE SEQUENCE [LARGE SCALE GENOMIC DNA]</scope>
    <source>
        <strain evidence="19">DSM 19151</strain>
    </source>
</reference>
<dbReference type="PIRSF" id="PIRSF000445">
    <property type="entry name" value="4pyrrol_synth_GluRdtase"/>
    <property type="match status" value="1"/>
</dbReference>
<evidence type="ECO:0000256" key="4">
    <source>
        <dbReference type="ARBA" id="ARBA00022857"/>
    </source>
</evidence>
<evidence type="ECO:0000259" key="17">
    <source>
        <dbReference type="Pfam" id="PF05201"/>
    </source>
</evidence>
<keyword evidence="5 9" id="KW-0560">Oxidoreductase</keyword>
<evidence type="ECO:0000256" key="1">
    <source>
        <dbReference type="ARBA" id="ARBA00005059"/>
    </source>
</evidence>
<dbReference type="InterPro" id="IPR000343">
    <property type="entry name" value="4pyrrol_synth_GluRdtase"/>
</dbReference>
<feature type="domain" description="Tetrapyrrole biosynthesis glutamyl-tRNA reductase dimerisation" evidence="15">
    <location>
        <begin position="317"/>
        <end position="413"/>
    </location>
</feature>
<dbReference type="PANTHER" id="PTHR43013:SF1">
    <property type="entry name" value="GLUTAMYL-TRNA REDUCTASE"/>
    <property type="match status" value="1"/>
</dbReference>
<dbReference type="Pfam" id="PF00745">
    <property type="entry name" value="GlutR_dimer"/>
    <property type="match status" value="1"/>
</dbReference>
<evidence type="ECO:0000256" key="6">
    <source>
        <dbReference type="ARBA" id="ARBA00023244"/>
    </source>
</evidence>
<feature type="domain" description="Glutamyl-tRNA reductase N-terminal" evidence="17">
    <location>
        <begin position="6"/>
        <end position="151"/>
    </location>
</feature>
<dbReference type="PROSITE" id="PS00747">
    <property type="entry name" value="GLUTR"/>
    <property type="match status" value="1"/>
</dbReference>
<dbReference type="InterPro" id="IPR015895">
    <property type="entry name" value="4pyrrol_synth_GluRdtase_N"/>
</dbReference>
<dbReference type="Proteomes" id="UP000193118">
    <property type="component" value="Unassembled WGS sequence"/>
</dbReference>
<evidence type="ECO:0000256" key="13">
    <source>
        <dbReference type="PIRSR" id="PIRSR000445-4"/>
    </source>
</evidence>
<feature type="binding site" evidence="9 12">
    <location>
        <begin position="184"/>
        <end position="189"/>
    </location>
    <ligand>
        <name>NADP(+)</name>
        <dbReference type="ChEBI" id="CHEBI:58349"/>
    </ligand>
</feature>
<evidence type="ECO:0000256" key="10">
    <source>
        <dbReference type="PIRSR" id="PIRSR000445-1"/>
    </source>
</evidence>
<dbReference type="AlphaFoldDB" id="A0A1X3D6K1"/>
<keyword evidence="4 9" id="KW-0521">NADP</keyword>
<dbReference type="RefSeq" id="WP_085366269.1">
    <property type="nucleotide sequence ID" value="NZ_CAUJPZ010000023.1"/>
</dbReference>
<name>A0A1X3D6K1_9NEIS</name>
<dbReference type="Gene3D" id="3.40.50.720">
    <property type="entry name" value="NAD(P)-binding Rossmann-like Domain"/>
    <property type="match status" value="1"/>
</dbReference>
<comment type="domain">
    <text evidence="9">Possesses an unusual extended V-shaped dimeric structure with each monomer consisting of three distinct domains arranged along a curved 'spinal' alpha-helix. The N-terminal catalytic domain specifically recognizes the glutamate moiety of the substrate. The second domain is the NADPH-binding domain, and the third C-terminal domain is responsible for dimerization.</text>
</comment>
<dbReference type="EMBL" id="MTBO01000022">
    <property type="protein sequence ID" value="OSI15520.1"/>
    <property type="molecule type" value="Genomic_DNA"/>
</dbReference>
<dbReference type="GO" id="GO:0019353">
    <property type="term" value="P:protoporphyrinogen IX biosynthetic process from glutamate"/>
    <property type="evidence" value="ECO:0007669"/>
    <property type="project" value="TreeGrafter"/>
</dbReference>
<dbReference type="Gene3D" id="3.30.460.30">
    <property type="entry name" value="Glutamyl-tRNA reductase, N-terminal domain"/>
    <property type="match status" value="1"/>
</dbReference>
<dbReference type="SUPFAM" id="SSF69742">
    <property type="entry name" value="Glutamyl tRNA-reductase catalytic, N-terminal domain"/>
    <property type="match status" value="1"/>
</dbReference>
<dbReference type="GO" id="GO:0008883">
    <property type="term" value="F:glutamyl-tRNA reductase activity"/>
    <property type="evidence" value="ECO:0007669"/>
    <property type="project" value="UniProtKB-UniRule"/>
</dbReference>
<gene>
    <name evidence="9" type="primary">hemA</name>
    <name evidence="18" type="ORF">BWD09_08570</name>
</gene>
<evidence type="ECO:0000256" key="14">
    <source>
        <dbReference type="RuleBase" id="RU000584"/>
    </source>
</evidence>
<dbReference type="InterPro" id="IPR036291">
    <property type="entry name" value="NAD(P)-bd_dom_sf"/>
</dbReference>
<feature type="binding site" evidence="9 11">
    <location>
        <position position="104"/>
    </location>
    <ligand>
        <name>substrate</name>
    </ligand>
</feature>
<dbReference type="STRING" id="194197.BWD09_08570"/>
<accession>A0A1X3D6K1</accession>